<protein>
    <submittedName>
        <fullName evidence="2">Uncharacterized protein</fullName>
    </submittedName>
</protein>
<reference evidence="2" key="1">
    <citation type="submission" date="2019-11" db="EMBL/GenBank/DDBJ databases">
        <authorList>
            <person name="Feng L."/>
        </authorList>
    </citation>
    <scope>NUCLEOTIDE SEQUENCE</scope>
    <source>
        <strain evidence="2">BcaccaeLFYP20</strain>
    </source>
</reference>
<keyword evidence="1" id="KW-0472">Membrane</keyword>
<organism evidence="2">
    <name type="scientific">Bacteroides caccae</name>
    <dbReference type="NCBI Taxonomy" id="47678"/>
    <lineage>
        <taxon>Bacteria</taxon>
        <taxon>Pseudomonadati</taxon>
        <taxon>Bacteroidota</taxon>
        <taxon>Bacteroidia</taxon>
        <taxon>Bacteroidales</taxon>
        <taxon>Bacteroidaceae</taxon>
        <taxon>Bacteroides</taxon>
    </lineage>
</organism>
<gene>
    <name evidence="2" type="ORF">BCLFYP20_03353</name>
</gene>
<sequence length="72" mass="7993">MNLIVLNPPPFLVAIGALAAACDNTISIIEINLSNSILEFLFFVPIYLITSFLELFDSGLMIDLVLDPYYNI</sequence>
<feature type="transmembrane region" description="Helical" evidence="1">
    <location>
        <begin position="37"/>
        <end position="56"/>
    </location>
</feature>
<keyword evidence="1" id="KW-0812">Transmembrane</keyword>
<name>A0A6N2W590_9BACE</name>
<evidence type="ECO:0000256" key="1">
    <source>
        <dbReference type="SAM" id="Phobius"/>
    </source>
</evidence>
<dbReference type="EMBL" id="CACRTB010000035">
    <property type="protein sequence ID" value="VYT34506.1"/>
    <property type="molecule type" value="Genomic_DNA"/>
</dbReference>
<proteinExistence type="predicted"/>
<dbReference type="AlphaFoldDB" id="A0A6N2W590"/>
<accession>A0A6N2W590</accession>
<keyword evidence="1" id="KW-1133">Transmembrane helix</keyword>
<evidence type="ECO:0000313" key="2">
    <source>
        <dbReference type="EMBL" id="VYT34506.1"/>
    </source>
</evidence>